<dbReference type="RefSeq" id="WP_118153866.1">
    <property type="nucleotide sequence ID" value="NZ_QSAV01000038.1"/>
</dbReference>
<protein>
    <recommendedName>
        <fullName evidence="1">Polysaccharide pyruvyl transferase domain-containing protein</fullName>
    </recommendedName>
</protein>
<name>A0AA92U9Q6_9BACT</name>
<dbReference type="Pfam" id="PF04230">
    <property type="entry name" value="PS_pyruv_trans"/>
    <property type="match status" value="1"/>
</dbReference>
<gene>
    <name evidence="2" type="ORF">DWV53_11160</name>
</gene>
<evidence type="ECO:0000313" key="3">
    <source>
        <dbReference type="Proteomes" id="UP000285776"/>
    </source>
</evidence>
<dbReference type="EMBL" id="QSAV01000038">
    <property type="protein sequence ID" value="RGW77187.1"/>
    <property type="molecule type" value="Genomic_DNA"/>
</dbReference>
<dbReference type="AlphaFoldDB" id="A0AA92U9Q6"/>
<reference evidence="2 3" key="1">
    <citation type="submission" date="2018-08" db="EMBL/GenBank/DDBJ databases">
        <title>A genome reference for cultivated species of the human gut microbiota.</title>
        <authorList>
            <person name="Zou Y."/>
            <person name="Xue W."/>
            <person name="Luo G."/>
        </authorList>
    </citation>
    <scope>NUCLEOTIDE SEQUENCE [LARGE SCALE GENOMIC DNA]</scope>
    <source>
        <strain evidence="2 3">AF10-17</strain>
    </source>
</reference>
<feature type="domain" description="Polysaccharide pyruvyl transferase" evidence="1">
    <location>
        <begin position="36"/>
        <end position="293"/>
    </location>
</feature>
<proteinExistence type="predicted"/>
<organism evidence="2 3">
    <name type="scientific">Segatella copri</name>
    <dbReference type="NCBI Taxonomy" id="165179"/>
    <lineage>
        <taxon>Bacteria</taxon>
        <taxon>Pseudomonadati</taxon>
        <taxon>Bacteroidota</taxon>
        <taxon>Bacteroidia</taxon>
        <taxon>Bacteroidales</taxon>
        <taxon>Prevotellaceae</taxon>
        <taxon>Segatella</taxon>
    </lineage>
</organism>
<dbReference type="InterPro" id="IPR007345">
    <property type="entry name" value="Polysacch_pyruvyl_Trfase"/>
</dbReference>
<comment type="caution">
    <text evidence="2">The sequence shown here is derived from an EMBL/GenBank/DDBJ whole genome shotgun (WGS) entry which is preliminary data.</text>
</comment>
<evidence type="ECO:0000313" key="2">
    <source>
        <dbReference type="EMBL" id="RGW77187.1"/>
    </source>
</evidence>
<evidence type="ECO:0000259" key="1">
    <source>
        <dbReference type="Pfam" id="PF04230"/>
    </source>
</evidence>
<sequence>MTNKQKIFQLREEIFSSLNKIVGKKCILLDAPYYHNIGDVLIWTGVQCYMHDNGIQCLYTASYETCTFPKIEKDVTVLFNGGGNLGDLYPEHMKFLISITEHYPNNRIVVLPQTVYYKNVEQAEFDISRLKQHSDFYICARDQVVYSRLRKYFDNRTLLLPDMAFCISSQRLNPYRKEQNKEKLIIKRDDCEKGTMRVSQDGDISDWPVFVHSFRKTTIANKLFKRTSDAKIPLLSKVINSLWNWYAPKFFNKMMVREGVEFISPYRCVETVRLHGCILSILLDKEIILVNNSYGKNKDFYDSWLTDLETINLKC</sequence>
<dbReference type="Proteomes" id="UP000285776">
    <property type="component" value="Unassembled WGS sequence"/>
</dbReference>
<accession>A0AA92U9Q6</accession>